<keyword evidence="5 8" id="KW-0547">Nucleotide-binding</keyword>
<comment type="subcellular location">
    <subcellularLocation>
        <location evidence="1 8">Cytoplasm</location>
    </subcellularLocation>
</comment>
<feature type="domain" description="Lysidine-tRNA(Ile) synthetase C-terminal" evidence="9">
    <location>
        <begin position="378"/>
        <end position="449"/>
    </location>
</feature>
<dbReference type="CDD" id="cd01992">
    <property type="entry name" value="TilS_N"/>
    <property type="match status" value="1"/>
</dbReference>
<dbReference type="PANTHER" id="PTHR43033">
    <property type="entry name" value="TRNA(ILE)-LYSIDINE SYNTHASE-RELATED"/>
    <property type="match status" value="1"/>
</dbReference>
<dbReference type="RefSeq" id="WP_038280245.1">
    <property type="nucleotide sequence ID" value="NZ_JPME01000011.1"/>
</dbReference>
<dbReference type="Pfam" id="PF01171">
    <property type="entry name" value="ATP_bind_3"/>
    <property type="match status" value="1"/>
</dbReference>
<evidence type="ECO:0000256" key="2">
    <source>
        <dbReference type="ARBA" id="ARBA00022490"/>
    </source>
</evidence>
<reference evidence="10 11" key="1">
    <citation type="submission" date="2014-07" db="EMBL/GenBank/DDBJ databases">
        <title>Draft genome of Clostridium celerecrescens 152B isolated from sediments associated with methane hydrate from Krishna Godavari basin.</title>
        <authorList>
            <person name="Honkalas V.S."/>
            <person name="Dabir A.P."/>
            <person name="Arora P."/>
            <person name="Dhakephalkar P.K."/>
        </authorList>
    </citation>
    <scope>NUCLEOTIDE SEQUENCE [LARGE SCALE GENOMIC DNA]</scope>
    <source>
        <strain evidence="10 11">152B</strain>
    </source>
</reference>
<evidence type="ECO:0000256" key="7">
    <source>
        <dbReference type="ARBA" id="ARBA00048539"/>
    </source>
</evidence>
<dbReference type="OrthoDB" id="9807403at2"/>
<dbReference type="GO" id="GO:0032267">
    <property type="term" value="F:tRNA(Ile)-lysidine synthase activity"/>
    <property type="evidence" value="ECO:0007669"/>
    <property type="project" value="UniProtKB-EC"/>
</dbReference>
<protein>
    <recommendedName>
        <fullName evidence="8">tRNA(Ile)-lysidine synthase</fullName>
        <ecNumber evidence="8">6.3.4.19</ecNumber>
    </recommendedName>
    <alternativeName>
        <fullName evidence="8">tRNA(Ile)-2-lysyl-cytidine synthase</fullName>
    </alternativeName>
    <alternativeName>
        <fullName evidence="8">tRNA(Ile)-lysidine synthetase</fullName>
    </alternativeName>
</protein>
<dbReference type="GO" id="GO:0006400">
    <property type="term" value="P:tRNA modification"/>
    <property type="evidence" value="ECO:0007669"/>
    <property type="project" value="UniProtKB-UniRule"/>
</dbReference>
<keyword evidence="4 8" id="KW-0819">tRNA processing</keyword>
<evidence type="ECO:0000256" key="5">
    <source>
        <dbReference type="ARBA" id="ARBA00022741"/>
    </source>
</evidence>
<proteinExistence type="inferred from homology"/>
<dbReference type="STRING" id="29354.IO98_08955"/>
<comment type="function">
    <text evidence="8">Ligates lysine onto the cytidine present at position 34 of the AUA codon-specific tRNA(Ile) that contains the anticodon CAU, in an ATP-dependent manner. Cytidine is converted to lysidine, thus changing the amino acid specificity of the tRNA from methionine to isoleucine.</text>
</comment>
<dbReference type="SUPFAM" id="SSF52402">
    <property type="entry name" value="Adenine nucleotide alpha hydrolases-like"/>
    <property type="match status" value="1"/>
</dbReference>
<dbReference type="SUPFAM" id="SSF56037">
    <property type="entry name" value="PheT/TilS domain"/>
    <property type="match status" value="1"/>
</dbReference>
<evidence type="ECO:0000256" key="6">
    <source>
        <dbReference type="ARBA" id="ARBA00022840"/>
    </source>
</evidence>
<evidence type="ECO:0000313" key="10">
    <source>
        <dbReference type="EMBL" id="KEZ90438.1"/>
    </source>
</evidence>
<comment type="similarity">
    <text evidence="8">Belongs to the tRNA(Ile)-lysidine synthase family.</text>
</comment>
<dbReference type="PANTHER" id="PTHR43033:SF1">
    <property type="entry name" value="TRNA(ILE)-LYSIDINE SYNTHASE-RELATED"/>
    <property type="match status" value="1"/>
</dbReference>
<name>A0A084JNA4_9FIRM</name>
<keyword evidence="3 8" id="KW-0436">Ligase</keyword>
<dbReference type="InterPro" id="IPR012796">
    <property type="entry name" value="Lysidine-tRNA-synth_C"/>
</dbReference>
<evidence type="ECO:0000259" key="9">
    <source>
        <dbReference type="SMART" id="SM00977"/>
    </source>
</evidence>
<evidence type="ECO:0000256" key="8">
    <source>
        <dbReference type="HAMAP-Rule" id="MF_01161"/>
    </source>
</evidence>
<dbReference type="InterPro" id="IPR011063">
    <property type="entry name" value="TilS/TtcA_N"/>
</dbReference>
<dbReference type="GO" id="GO:0005524">
    <property type="term" value="F:ATP binding"/>
    <property type="evidence" value="ECO:0007669"/>
    <property type="project" value="UniProtKB-UniRule"/>
</dbReference>
<dbReference type="Pfam" id="PF11734">
    <property type="entry name" value="TilS_C"/>
    <property type="match status" value="1"/>
</dbReference>
<comment type="domain">
    <text evidence="8">The N-terminal region contains the highly conserved SGGXDS motif, predicted to be a P-loop motif involved in ATP binding.</text>
</comment>
<evidence type="ECO:0000256" key="3">
    <source>
        <dbReference type="ARBA" id="ARBA00022598"/>
    </source>
</evidence>
<dbReference type="EC" id="6.3.4.19" evidence="8"/>
<evidence type="ECO:0000256" key="4">
    <source>
        <dbReference type="ARBA" id="ARBA00022694"/>
    </source>
</evidence>
<dbReference type="GO" id="GO:0005737">
    <property type="term" value="C:cytoplasm"/>
    <property type="evidence" value="ECO:0007669"/>
    <property type="project" value="UniProtKB-SubCell"/>
</dbReference>
<dbReference type="SMART" id="SM00977">
    <property type="entry name" value="TilS_C"/>
    <property type="match status" value="1"/>
</dbReference>
<dbReference type="Proteomes" id="UP000028525">
    <property type="component" value="Unassembled WGS sequence"/>
</dbReference>
<keyword evidence="6 8" id="KW-0067">ATP-binding</keyword>
<dbReference type="NCBIfam" id="TIGR02433">
    <property type="entry name" value="lysidine_TilS_C"/>
    <property type="match status" value="1"/>
</dbReference>
<keyword evidence="11" id="KW-1185">Reference proteome</keyword>
<evidence type="ECO:0000313" key="11">
    <source>
        <dbReference type="Proteomes" id="UP000028525"/>
    </source>
</evidence>
<dbReference type="EMBL" id="JPME01000011">
    <property type="protein sequence ID" value="KEZ90438.1"/>
    <property type="molecule type" value="Genomic_DNA"/>
</dbReference>
<dbReference type="InterPro" id="IPR012094">
    <property type="entry name" value="tRNA_Ile_lys_synt"/>
</dbReference>
<accession>A0A084JNA4</accession>
<feature type="binding site" evidence="8">
    <location>
        <begin position="26"/>
        <end position="31"/>
    </location>
    <ligand>
        <name>ATP</name>
        <dbReference type="ChEBI" id="CHEBI:30616"/>
    </ligand>
</feature>
<dbReference type="SUPFAM" id="SSF82829">
    <property type="entry name" value="MesJ substrate recognition domain-like"/>
    <property type="match status" value="1"/>
</dbReference>
<gene>
    <name evidence="8" type="primary">tilS</name>
    <name evidence="10" type="ORF">IO98_08955</name>
</gene>
<evidence type="ECO:0000256" key="1">
    <source>
        <dbReference type="ARBA" id="ARBA00004496"/>
    </source>
</evidence>
<dbReference type="InterPro" id="IPR014729">
    <property type="entry name" value="Rossmann-like_a/b/a_fold"/>
</dbReference>
<sequence>MYRTILDYIRRNRLFSPGDRVIVALSGGADSVCLLVVLNELREVLGLELKAVHVHHGLRGKEADRDSEYAGRLSETLGVPFVCVRVDAALYAREHGMSVEEAGRHLRYQIFEKERLDFSGTKIAVAHHRDDQAETILYNLFRGTGLKGLGGMRPVRDNIVRPLLSVGREEILAYLAEKGISYCEDSTNAQTDYVRNRIRSLILPEIREEVNRRAGENILHAGEMAAQADAYLEKQADGILKAWGVRETDEAGTITAQGVDAKALLAEDDIIKNYVIRMMIRSVNESMKDITMTHVESAAALLFGSSGRQVDLPCGLIAVRIFDELWIKRKKQEGSVDKERAVSLPELDFKIFPYKKGQEIPKNGYTKWFDYDKIKCALSVRYRETGDYMTLAGGGRKTVKEFMINEKIPKEEREKIPLVADGSHVLWVIGYRISEYYKITDDTHTVIQMQLNGGKNNG</sequence>
<comment type="catalytic activity">
    <reaction evidence="7 8">
        <text>cytidine(34) in tRNA(Ile2) + L-lysine + ATP = lysidine(34) in tRNA(Ile2) + AMP + diphosphate + H(+)</text>
        <dbReference type="Rhea" id="RHEA:43744"/>
        <dbReference type="Rhea" id="RHEA-COMP:10625"/>
        <dbReference type="Rhea" id="RHEA-COMP:10670"/>
        <dbReference type="ChEBI" id="CHEBI:15378"/>
        <dbReference type="ChEBI" id="CHEBI:30616"/>
        <dbReference type="ChEBI" id="CHEBI:32551"/>
        <dbReference type="ChEBI" id="CHEBI:33019"/>
        <dbReference type="ChEBI" id="CHEBI:82748"/>
        <dbReference type="ChEBI" id="CHEBI:83665"/>
        <dbReference type="ChEBI" id="CHEBI:456215"/>
        <dbReference type="EC" id="6.3.4.19"/>
    </reaction>
</comment>
<dbReference type="Gene3D" id="3.40.50.620">
    <property type="entry name" value="HUPs"/>
    <property type="match status" value="1"/>
</dbReference>
<organism evidence="10 11">
    <name type="scientific">Lacrimispora celerecrescens</name>
    <dbReference type="NCBI Taxonomy" id="29354"/>
    <lineage>
        <taxon>Bacteria</taxon>
        <taxon>Bacillati</taxon>
        <taxon>Bacillota</taxon>
        <taxon>Clostridia</taxon>
        <taxon>Lachnospirales</taxon>
        <taxon>Lachnospiraceae</taxon>
        <taxon>Lacrimispora</taxon>
    </lineage>
</organism>
<dbReference type="NCBIfam" id="TIGR02432">
    <property type="entry name" value="lysidine_TilS_N"/>
    <property type="match status" value="1"/>
</dbReference>
<dbReference type="InterPro" id="IPR012795">
    <property type="entry name" value="tRNA_Ile_lys_synt_N"/>
</dbReference>
<comment type="caution">
    <text evidence="10">The sequence shown here is derived from an EMBL/GenBank/DDBJ whole genome shotgun (WGS) entry which is preliminary data.</text>
</comment>
<dbReference type="AlphaFoldDB" id="A0A084JNA4"/>
<dbReference type="HAMAP" id="MF_01161">
    <property type="entry name" value="tRNA_Ile_lys_synt"/>
    <property type="match status" value="1"/>
</dbReference>
<keyword evidence="2 8" id="KW-0963">Cytoplasm</keyword>